<reference evidence="1" key="1">
    <citation type="journal article" date="2019" name="Philos. Trans. R. Soc. Lond., B, Biol. Sci.">
        <title>Targeted metagenomic recovery of four divergent viruses reveals shared and distinctive characteristics of giant viruses of marine eukaryotes.</title>
        <authorList>
            <person name="Needham D.M."/>
            <person name="Poirier C."/>
            <person name="Hehenberger E."/>
            <person name="Jimenez V."/>
            <person name="Swalwell J.E."/>
            <person name="Santoro A.E."/>
            <person name="Worden A.Z."/>
        </authorList>
    </citation>
    <scope>NUCLEOTIDE SEQUENCE</scope>
    <source>
        <strain evidence="1">OPacV-662</strain>
    </source>
</reference>
<accession>A0A5J6VIT5</accession>
<organism evidence="1">
    <name type="scientific">Megaviridae environmental sample</name>
    <dbReference type="NCBI Taxonomy" id="1737588"/>
    <lineage>
        <taxon>Viruses</taxon>
        <taxon>Varidnaviria</taxon>
        <taxon>Bamfordvirae</taxon>
        <taxon>Nucleocytoviricota</taxon>
        <taxon>Megaviricetes</taxon>
        <taxon>Imitervirales</taxon>
        <taxon>Mimiviridae</taxon>
        <taxon>environmental samples</taxon>
    </lineage>
</organism>
<protein>
    <submittedName>
        <fullName evidence="1">Uncharacterized protein</fullName>
    </submittedName>
</protein>
<name>A0A5J6VIT5_9VIRU</name>
<dbReference type="EMBL" id="MN448277">
    <property type="protein sequence ID" value="QFG74085.1"/>
    <property type="molecule type" value="Genomic_DNA"/>
</dbReference>
<evidence type="ECO:0000313" key="1">
    <source>
        <dbReference type="EMBL" id="QFG74085.1"/>
    </source>
</evidence>
<proteinExistence type="predicted"/>
<sequence length="72" mass="8486">MKETSKIFHDLIELKARVDNIKKSPKQNEISKTYGDCIQMEKRIDTLYAHPSRKIMVRIIGKLLLELEKMNL</sequence>